<dbReference type="InterPro" id="IPR036634">
    <property type="entry name" value="PRD_sf"/>
</dbReference>
<proteinExistence type="predicted"/>
<reference evidence="2 3" key="1">
    <citation type="submission" date="2019-01" db="EMBL/GenBank/DDBJ databases">
        <title>Draft Genome Sequences of Helcococcus ovis Strains Isolated from the Uterus and Vagina of Dairy Cows with Metritis.</title>
        <authorList>
            <person name="Cunha F."/>
            <person name="Jeon S.J."/>
            <person name="Kutzer P."/>
            <person name="Galvao K.N."/>
        </authorList>
    </citation>
    <scope>NUCLEOTIDE SEQUENCE [LARGE SCALE GENOMIC DNA]</scope>
    <source>
        <strain evidence="2 3">KG-37</strain>
    </source>
</reference>
<dbReference type="Proteomes" id="UP000297454">
    <property type="component" value="Unassembled WGS sequence"/>
</dbReference>
<dbReference type="RefSeq" id="WP_134743850.1">
    <property type="nucleotide sequence ID" value="NZ_CP119761.1"/>
</dbReference>
<dbReference type="Gene3D" id="1.10.1790.10">
    <property type="entry name" value="PRD domain"/>
    <property type="match status" value="1"/>
</dbReference>
<organism evidence="2 3">
    <name type="scientific">Helcococcus ovis</name>
    <dbReference type="NCBI Taxonomy" id="72026"/>
    <lineage>
        <taxon>Bacteria</taxon>
        <taxon>Bacillati</taxon>
        <taxon>Bacillota</taxon>
        <taxon>Tissierellia</taxon>
        <taxon>Tissierellales</taxon>
        <taxon>Peptoniphilaceae</taxon>
        <taxon>Helcococcus</taxon>
    </lineage>
</organism>
<accession>A0A4R9C2N4</accession>
<dbReference type="InterPro" id="IPR011608">
    <property type="entry name" value="PRD"/>
</dbReference>
<dbReference type="SUPFAM" id="SSF63520">
    <property type="entry name" value="PTS-regulatory domain, PRD"/>
    <property type="match status" value="1"/>
</dbReference>
<protein>
    <submittedName>
        <fullName evidence="2">PRD domain-containing protein</fullName>
    </submittedName>
</protein>
<evidence type="ECO:0000313" key="2">
    <source>
        <dbReference type="EMBL" id="TFF67324.1"/>
    </source>
</evidence>
<gene>
    <name evidence="2" type="ORF">EQF91_01495</name>
</gene>
<dbReference type="PROSITE" id="PS51372">
    <property type="entry name" value="PRD_2"/>
    <property type="match status" value="1"/>
</dbReference>
<dbReference type="GO" id="GO:0006355">
    <property type="term" value="P:regulation of DNA-templated transcription"/>
    <property type="evidence" value="ECO:0007669"/>
    <property type="project" value="InterPro"/>
</dbReference>
<sequence length="118" mass="14058">MEDRLQILLNSSVINEKTYKNSLNIYEKYFKKKNYDKDKVSVFMTHFAMALSRVENNQMIEKLDEHVFKQVIESQMYEMANNIWISIKKDLLESGIIISENEQGYFLLHLANIFNLQN</sequence>
<evidence type="ECO:0000313" key="3">
    <source>
        <dbReference type="Proteomes" id="UP000297454"/>
    </source>
</evidence>
<feature type="domain" description="PRD" evidence="1">
    <location>
        <begin position="10"/>
        <end position="118"/>
    </location>
</feature>
<comment type="caution">
    <text evidence="2">The sequence shown here is derived from an EMBL/GenBank/DDBJ whole genome shotgun (WGS) entry which is preliminary data.</text>
</comment>
<dbReference type="EMBL" id="SCFR01000003">
    <property type="protein sequence ID" value="TFF67324.1"/>
    <property type="molecule type" value="Genomic_DNA"/>
</dbReference>
<evidence type="ECO:0000259" key="1">
    <source>
        <dbReference type="PROSITE" id="PS51372"/>
    </source>
</evidence>
<keyword evidence="3" id="KW-1185">Reference proteome</keyword>
<name>A0A4R9C2N4_9FIRM</name>
<dbReference type="AlphaFoldDB" id="A0A4R9C2N4"/>
<dbReference type="Pfam" id="PF00874">
    <property type="entry name" value="PRD"/>
    <property type="match status" value="1"/>
</dbReference>